<keyword evidence="2" id="KW-1185">Reference proteome</keyword>
<name>A0ACC4DK24_PURLI</name>
<evidence type="ECO:0000313" key="1">
    <source>
        <dbReference type="EMBL" id="KAL3956659.1"/>
    </source>
</evidence>
<reference evidence="1" key="1">
    <citation type="submission" date="2024-12" db="EMBL/GenBank/DDBJ databases">
        <title>Comparative genomics and development of molecular markers within Purpureocillium lilacinum and among Purpureocillium species.</title>
        <authorList>
            <person name="Yeh Z.-Y."/>
            <person name="Ni N.-T."/>
            <person name="Lo P.-H."/>
            <person name="Mushyakhwo K."/>
            <person name="Lin C.-F."/>
            <person name="Nai Y.-S."/>
        </authorList>
    </citation>
    <scope>NUCLEOTIDE SEQUENCE</scope>
    <source>
        <strain evidence="1">NCHU-NPUST-175</strain>
    </source>
</reference>
<accession>A0ACC4DK24</accession>
<comment type="caution">
    <text evidence="1">The sequence shown here is derived from an EMBL/GenBank/DDBJ whole genome shotgun (WGS) entry which is preliminary data.</text>
</comment>
<sequence>MAKVDEFHIQARRGPGCGSGQARTYHARHTRRRATYAHA</sequence>
<dbReference type="EMBL" id="JBGNUJ010000008">
    <property type="protein sequence ID" value="KAL3956659.1"/>
    <property type="molecule type" value="Genomic_DNA"/>
</dbReference>
<dbReference type="Proteomes" id="UP001638806">
    <property type="component" value="Unassembled WGS sequence"/>
</dbReference>
<gene>
    <name evidence="1" type="ORF">ACCO45_009505</name>
</gene>
<organism evidence="1 2">
    <name type="scientific">Purpureocillium lilacinum</name>
    <name type="common">Paecilomyces lilacinus</name>
    <dbReference type="NCBI Taxonomy" id="33203"/>
    <lineage>
        <taxon>Eukaryota</taxon>
        <taxon>Fungi</taxon>
        <taxon>Dikarya</taxon>
        <taxon>Ascomycota</taxon>
        <taxon>Pezizomycotina</taxon>
        <taxon>Sordariomycetes</taxon>
        <taxon>Hypocreomycetidae</taxon>
        <taxon>Hypocreales</taxon>
        <taxon>Ophiocordycipitaceae</taxon>
        <taxon>Purpureocillium</taxon>
    </lineage>
</organism>
<evidence type="ECO:0000313" key="2">
    <source>
        <dbReference type="Proteomes" id="UP001638806"/>
    </source>
</evidence>
<proteinExistence type="predicted"/>
<protein>
    <submittedName>
        <fullName evidence="1">Uncharacterized protein</fullName>
    </submittedName>
</protein>